<evidence type="ECO:0000256" key="3">
    <source>
        <dbReference type="ARBA" id="ARBA00022840"/>
    </source>
</evidence>
<dbReference type="AlphaFoldDB" id="A0A0M4CQ99"/>
<keyword evidence="1" id="KW-0813">Transport</keyword>
<organism evidence="5 6">
    <name type="scientific">Corynebacterium deserti GIMN1.010</name>
    <dbReference type="NCBI Taxonomy" id="931089"/>
    <lineage>
        <taxon>Bacteria</taxon>
        <taxon>Bacillati</taxon>
        <taxon>Actinomycetota</taxon>
        <taxon>Actinomycetes</taxon>
        <taxon>Mycobacteriales</taxon>
        <taxon>Corynebacteriaceae</taxon>
        <taxon>Corynebacterium</taxon>
    </lineage>
</organism>
<dbReference type="PROSITE" id="PS50893">
    <property type="entry name" value="ABC_TRANSPORTER_2"/>
    <property type="match status" value="1"/>
</dbReference>
<gene>
    <name evidence="5" type="ORF">CDES_08125</name>
</gene>
<reference evidence="5 6" key="1">
    <citation type="submission" date="2014-08" db="EMBL/GenBank/DDBJ databases">
        <title>Complete genome sequence of Corynebacterium deserti GIMN1.010 (=DSM 45689), isolated from desert sand in western China.</title>
        <authorList>
            <person name="Ruckert C."/>
            <person name="Albersmeier A."/>
            <person name="Kalinowski J."/>
        </authorList>
    </citation>
    <scope>NUCLEOTIDE SEQUENCE [LARGE SCALE GENOMIC DNA]</scope>
    <source>
        <strain evidence="5 6">GIMN1.010</strain>
    </source>
</reference>
<dbReference type="PANTHER" id="PTHR42794:SF2">
    <property type="entry name" value="ABC TRANSPORTER ATP-BINDING PROTEIN"/>
    <property type="match status" value="1"/>
</dbReference>
<dbReference type="RefSeq" id="WP_053545028.1">
    <property type="nucleotide sequence ID" value="NZ_CP009220.1"/>
</dbReference>
<dbReference type="SUPFAM" id="SSF52540">
    <property type="entry name" value="P-loop containing nucleoside triphosphate hydrolases"/>
    <property type="match status" value="1"/>
</dbReference>
<evidence type="ECO:0000313" key="6">
    <source>
        <dbReference type="Proteomes" id="UP000068067"/>
    </source>
</evidence>
<dbReference type="CDD" id="cd03214">
    <property type="entry name" value="ABC_Iron-Siderophores_B12_Hemin"/>
    <property type="match status" value="1"/>
</dbReference>
<dbReference type="PANTHER" id="PTHR42794">
    <property type="entry name" value="HEMIN IMPORT ATP-BINDING PROTEIN HMUV"/>
    <property type="match status" value="1"/>
</dbReference>
<dbReference type="GO" id="GO:0016887">
    <property type="term" value="F:ATP hydrolysis activity"/>
    <property type="evidence" value="ECO:0007669"/>
    <property type="project" value="InterPro"/>
</dbReference>
<evidence type="ECO:0000259" key="4">
    <source>
        <dbReference type="PROSITE" id="PS50893"/>
    </source>
</evidence>
<dbReference type="STRING" id="931089.CDES_08125"/>
<dbReference type="PROSITE" id="PS00211">
    <property type="entry name" value="ABC_TRANSPORTER_1"/>
    <property type="match status" value="1"/>
</dbReference>
<dbReference type="Gene3D" id="3.40.50.300">
    <property type="entry name" value="P-loop containing nucleotide triphosphate hydrolases"/>
    <property type="match status" value="1"/>
</dbReference>
<keyword evidence="2" id="KW-0547">Nucleotide-binding</keyword>
<dbReference type="EMBL" id="CP009220">
    <property type="protein sequence ID" value="ALC06030.1"/>
    <property type="molecule type" value="Genomic_DNA"/>
</dbReference>
<dbReference type="FunFam" id="3.40.50.300:FF:000134">
    <property type="entry name" value="Iron-enterobactin ABC transporter ATP-binding protein"/>
    <property type="match status" value="1"/>
</dbReference>
<dbReference type="KEGG" id="cdx:CDES_08125"/>
<dbReference type="OrthoDB" id="3579586at2"/>
<dbReference type="InterPro" id="IPR003593">
    <property type="entry name" value="AAA+_ATPase"/>
</dbReference>
<dbReference type="Pfam" id="PF00005">
    <property type="entry name" value="ABC_tran"/>
    <property type="match status" value="1"/>
</dbReference>
<evidence type="ECO:0000256" key="2">
    <source>
        <dbReference type="ARBA" id="ARBA00022741"/>
    </source>
</evidence>
<name>A0A0M4CQ99_9CORY</name>
<accession>A0A0M4CQ99</accession>
<dbReference type="InterPro" id="IPR017871">
    <property type="entry name" value="ABC_transporter-like_CS"/>
</dbReference>
<sequence>MIEAHGLTHRFGTHVVINDVDLYLPATGLVSLVGPNGSGKTTLLRALYGALTPDEGEVLLDGDPLAKRSRKDIAQSMAVVIQEHDSDLPMTVADLVMLGRLPYQRVFSTTTSTDEELVHDALQKVGATHLAIRPYGALSGGERQRVLIARALVQNATHILLDEPTNHLDIRYQHDVLHLVRSLAASSVVVLHDLNLAAAYSDHVILLNDGSVITQGAPEDVLTAENLEPIYGVQVDRLDIDGEVHLRFRRPSHEGLEP</sequence>
<protein>
    <submittedName>
        <fullName evidence="5">ABC transporter ATPase</fullName>
    </submittedName>
</protein>
<keyword evidence="3" id="KW-0067">ATP-binding</keyword>
<evidence type="ECO:0000313" key="5">
    <source>
        <dbReference type="EMBL" id="ALC06030.1"/>
    </source>
</evidence>
<dbReference type="Proteomes" id="UP000068067">
    <property type="component" value="Chromosome"/>
</dbReference>
<dbReference type="InterPro" id="IPR003439">
    <property type="entry name" value="ABC_transporter-like_ATP-bd"/>
</dbReference>
<feature type="domain" description="ABC transporter" evidence="4">
    <location>
        <begin position="2"/>
        <end position="234"/>
    </location>
</feature>
<dbReference type="PATRIC" id="fig|931089.4.peg.1639"/>
<dbReference type="GO" id="GO:0005524">
    <property type="term" value="F:ATP binding"/>
    <property type="evidence" value="ECO:0007669"/>
    <property type="project" value="UniProtKB-KW"/>
</dbReference>
<keyword evidence="6" id="KW-1185">Reference proteome</keyword>
<dbReference type="InterPro" id="IPR027417">
    <property type="entry name" value="P-loop_NTPase"/>
</dbReference>
<proteinExistence type="predicted"/>
<dbReference type="SMART" id="SM00382">
    <property type="entry name" value="AAA"/>
    <property type="match status" value="1"/>
</dbReference>
<evidence type="ECO:0000256" key="1">
    <source>
        <dbReference type="ARBA" id="ARBA00022448"/>
    </source>
</evidence>